<evidence type="ECO:0000256" key="2">
    <source>
        <dbReference type="SAM" id="SignalP"/>
    </source>
</evidence>
<evidence type="ECO:0000256" key="1">
    <source>
        <dbReference type="SAM" id="MobiDB-lite"/>
    </source>
</evidence>
<name>A0AAD6Y413_9AGAR</name>
<proteinExistence type="predicted"/>
<accession>A0AAD6Y413</accession>
<protein>
    <submittedName>
        <fullName evidence="3">Uncharacterized protein</fullName>
    </submittedName>
</protein>
<keyword evidence="2" id="KW-0732">Signal</keyword>
<feature type="region of interest" description="Disordered" evidence="1">
    <location>
        <begin position="234"/>
        <end position="255"/>
    </location>
</feature>
<dbReference type="Proteomes" id="UP001219525">
    <property type="component" value="Unassembled WGS sequence"/>
</dbReference>
<dbReference type="AlphaFoldDB" id="A0AAD6Y413"/>
<reference evidence="3" key="1">
    <citation type="submission" date="2023-03" db="EMBL/GenBank/DDBJ databases">
        <title>Massive genome expansion in bonnet fungi (Mycena s.s.) driven by repeated elements and novel gene families across ecological guilds.</title>
        <authorList>
            <consortium name="Lawrence Berkeley National Laboratory"/>
            <person name="Harder C.B."/>
            <person name="Miyauchi S."/>
            <person name="Viragh M."/>
            <person name="Kuo A."/>
            <person name="Thoen E."/>
            <person name="Andreopoulos B."/>
            <person name="Lu D."/>
            <person name="Skrede I."/>
            <person name="Drula E."/>
            <person name="Henrissat B."/>
            <person name="Morin E."/>
            <person name="Kohler A."/>
            <person name="Barry K."/>
            <person name="LaButti K."/>
            <person name="Morin E."/>
            <person name="Salamov A."/>
            <person name="Lipzen A."/>
            <person name="Mereny Z."/>
            <person name="Hegedus B."/>
            <person name="Baldrian P."/>
            <person name="Stursova M."/>
            <person name="Weitz H."/>
            <person name="Taylor A."/>
            <person name="Grigoriev I.V."/>
            <person name="Nagy L.G."/>
            <person name="Martin F."/>
            <person name="Kauserud H."/>
        </authorList>
    </citation>
    <scope>NUCLEOTIDE SEQUENCE</scope>
    <source>
        <strain evidence="3">9144</strain>
    </source>
</reference>
<feature type="chain" id="PRO_5041956513" evidence="2">
    <location>
        <begin position="22"/>
        <end position="255"/>
    </location>
</feature>
<evidence type="ECO:0000313" key="3">
    <source>
        <dbReference type="EMBL" id="KAJ7198181.1"/>
    </source>
</evidence>
<feature type="compositionally biased region" description="Low complexity" evidence="1">
    <location>
        <begin position="237"/>
        <end position="248"/>
    </location>
</feature>
<gene>
    <name evidence="3" type="ORF">GGX14DRAFT_573743</name>
</gene>
<organism evidence="3 4">
    <name type="scientific">Mycena pura</name>
    <dbReference type="NCBI Taxonomy" id="153505"/>
    <lineage>
        <taxon>Eukaryota</taxon>
        <taxon>Fungi</taxon>
        <taxon>Dikarya</taxon>
        <taxon>Basidiomycota</taxon>
        <taxon>Agaricomycotina</taxon>
        <taxon>Agaricomycetes</taxon>
        <taxon>Agaricomycetidae</taxon>
        <taxon>Agaricales</taxon>
        <taxon>Marasmiineae</taxon>
        <taxon>Mycenaceae</taxon>
        <taxon>Mycena</taxon>
    </lineage>
</organism>
<evidence type="ECO:0000313" key="4">
    <source>
        <dbReference type="Proteomes" id="UP001219525"/>
    </source>
</evidence>
<feature type="signal peptide" evidence="2">
    <location>
        <begin position="1"/>
        <end position="21"/>
    </location>
</feature>
<keyword evidence="4" id="KW-1185">Reference proteome</keyword>
<sequence>MFPARFMSLVVVALSTLTVHGLAPAAAPAAVTKSNNGTSGATVGTNDTAGRSGIIQACISDNYEGCLNVEFVENMCTYLPYPKTMSSVKVPKNWICTFDDEHCSGNFWTVVFDDLPAMWHVSFNDAAASFRCAHIEWHVPPVAHRPPLAFRVCFARRLPHAAFHPPHVARCTCAHIEQDLHSLPARASSKVRPPVAALDAFTGYIRTEDERIKNEYAPTPRGTPAIHRYPRAPLPVPVHTHTPTHAPASSNTSRR</sequence>
<dbReference type="EMBL" id="JARJCW010000074">
    <property type="protein sequence ID" value="KAJ7198181.1"/>
    <property type="molecule type" value="Genomic_DNA"/>
</dbReference>
<comment type="caution">
    <text evidence="3">The sequence shown here is derived from an EMBL/GenBank/DDBJ whole genome shotgun (WGS) entry which is preliminary data.</text>
</comment>